<dbReference type="PANTHER" id="PTHR34988:SF1">
    <property type="entry name" value="DNA-BINDING PROTEIN"/>
    <property type="match status" value="1"/>
</dbReference>
<protein>
    <submittedName>
        <fullName evidence="2">DUF296 domain-containing protein</fullName>
    </submittedName>
</protein>
<comment type="caution">
    <text evidence="2">The sequence shown here is derived from an EMBL/GenBank/DDBJ whole genome shotgun (WGS) entry which is preliminary data.</text>
</comment>
<sequence>MKKIAYQIIFTVITLLLLGSAVFAQEYVAPIKPIETGRSPGVKVKLIGQNGTSKTYALVFAKGDEILSGLTEFAQKNNVKNARFTAIGDAMTARVGWYDKGKKMFKVIPITEPAEITSLVGDIAVYNNKPAVHAHINLATQDGIVHGGHLLEAFIFPTLEVMLTTEDTPLYKKLYEEAGAGIIDPEL</sequence>
<organism evidence="2 3">
    <name type="scientific">Mucilaginibacter limnophilus</name>
    <dbReference type="NCBI Taxonomy" id="1932778"/>
    <lineage>
        <taxon>Bacteria</taxon>
        <taxon>Pseudomonadati</taxon>
        <taxon>Bacteroidota</taxon>
        <taxon>Sphingobacteriia</taxon>
        <taxon>Sphingobacteriales</taxon>
        <taxon>Sphingobacteriaceae</taxon>
        <taxon>Mucilaginibacter</taxon>
    </lineage>
</organism>
<name>A0A3S2VLG2_9SPHI</name>
<dbReference type="CDD" id="cd11378">
    <property type="entry name" value="DUF296"/>
    <property type="match status" value="1"/>
</dbReference>
<dbReference type="InterPro" id="IPR005175">
    <property type="entry name" value="PPC_dom"/>
</dbReference>
<dbReference type="RefSeq" id="WP_127705820.1">
    <property type="nucleotide sequence ID" value="NZ_SACK01000006.1"/>
</dbReference>
<dbReference type="AlphaFoldDB" id="A0A3S2VLG2"/>
<keyword evidence="3" id="KW-1185">Reference proteome</keyword>
<gene>
    <name evidence="2" type="ORF">EOD41_13615</name>
</gene>
<dbReference type="Pfam" id="PF03479">
    <property type="entry name" value="PCC"/>
    <property type="match status" value="1"/>
</dbReference>
<proteinExistence type="predicted"/>
<accession>A0A3S2VLG2</accession>
<dbReference type="PROSITE" id="PS51742">
    <property type="entry name" value="PPC"/>
    <property type="match status" value="1"/>
</dbReference>
<evidence type="ECO:0000313" key="2">
    <source>
        <dbReference type="EMBL" id="RVT99998.1"/>
    </source>
</evidence>
<reference evidence="2 3" key="1">
    <citation type="submission" date="2019-01" db="EMBL/GenBank/DDBJ databases">
        <authorList>
            <person name="Chen W.-M."/>
        </authorList>
    </citation>
    <scope>NUCLEOTIDE SEQUENCE [LARGE SCALE GENOMIC DNA]</scope>
    <source>
        <strain evidence="2 3">YBJ-36</strain>
    </source>
</reference>
<evidence type="ECO:0000259" key="1">
    <source>
        <dbReference type="PROSITE" id="PS51742"/>
    </source>
</evidence>
<dbReference type="PANTHER" id="PTHR34988">
    <property type="entry name" value="PROTEIN, PUTATIVE-RELATED"/>
    <property type="match status" value="1"/>
</dbReference>
<feature type="domain" description="PPC" evidence="1">
    <location>
        <begin position="48"/>
        <end position="186"/>
    </location>
</feature>
<dbReference type="SUPFAM" id="SSF117856">
    <property type="entry name" value="AF0104/ALDC/Ptd012-like"/>
    <property type="match status" value="1"/>
</dbReference>
<dbReference type="EMBL" id="SACK01000006">
    <property type="protein sequence ID" value="RVT99998.1"/>
    <property type="molecule type" value="Genomic_DNA"/>
</dbReference>
<dbReference type="Proteomes" id="UP000282759">
    <property type="component" value="Unassembled WGS sequence"/>
</dbReference>
<evidence type="ECO:0000313" key="3">
    <source>
        <dbReference type="Proteomes" id="UP000282759"/>
    </source>
</evidence>
<dbReference type="OrthoDB" id="9798999at2"/>
<dbReference type="Gene3D" id="3.30.1330.80">
    <property type="entry name" value="Hypothetical protein, similar to alpha- acetolactate decarboxylase, domain 2"/>
    <property type="match status" value="1"/>
</dbReference>